<dbReference type="Gene3D" id="1.10.10.2520">
    <property type="entry name" value="Cell wall hydrolase SleB, domain 1"/>
    <property type="match status" value="1"/>
</dbReference>
<evidence type="ECO:0000259" key="1">
    <source>
        <dbReference type="Pfam" id="PF07486"/>
    </source>
</evidence>
<feature type="domain" description="Cell wall hydrolase SleB" evidence="1">
    <location>
        <begin position="87"/>
        <end position="194"/>
    </location>
</feature>
<dbReference type="Proteomes" id="UP000309450">
    <property type="component" value="Unassembled WGS sequence"/>
</dbReference>
<dbReference type="Pfam" id="PF07486">
    <property type="entry name" value="Hydrolase_2"/>
    <property type="match status" value="1"/>
</dbReference>
<comment type="caution">
    <text evidence="2">The sequence shown here is derived from an EMBL/GenBank/DDBJ whole genome shotgun (WGS) entry which is preliminary data.</text>
</comment>
<dbReference type="EMBL" id="SSND01000004">
    <property type="protein sequence ID" value="THD82473.1"/>
    <property type="molecule type" value="Genomic_DNA"/>
</dbReference>
<dbReference type="InterPro" id="IPR042047">
    <property type="entry name" value="SleB_dom1"/>
</dbReference>
<proteinExistence type="predicted"/>
<gene>
    <name evidence="2" type="ORF">E7811_14465</name>
</gene>
<keyword evidence="2" id="KW-0378">Hydrolase</keyword>
<accession>A0A4S3ML20</accession>
<reference evidence="2 3" key="1">
    <citation type="submission" date="2019-04" db="EMBL/GenBank/DDBJ databases">
        <title>Draft genome sequence of Gemmobacter aestuarii sp. nov.</title>
        <authorList>
            <person name="Hameed A."/>
            <person name="Lin S.-Y."/>
            <person name="Shahina M."/>
            <person name="Lai W.-A."/>
            <person name="Young C.-C."/>
        </authorList>
    </citation>
    <scope>NUCLEOTIDE SEQUENCE [LARGE SCALE GENOMIC DNA]</scope>
    <source>
        <strain evidence="2 3">CC-PW-75</strain>
    </source>
</reference>
<keyword evidence="3" id="KW-1185">Reference proteome</keyword>
<dbReference type="InterPro" id="IPR011105">
    <property type="entry name" value="Cell_wall_hydrolase_SleB"/>
</dbReference>
<sequence>MVPDAASPLVQGAAAPLVASGTRKGAGLASLFGGGTATKGGLKPVKASATRVPEISYSRSFLAGMPVASGDTEWECLAKALYFEARGESVKGQFAVAEVILNRVQSPRYPSTICGVVHQGGRKGCQFSFTCDRHPDRIREKAAWAQAGKIARLMIDGAPRALTEGATHFHTRNVRPGWARKFPRTAEIGAHLFYRQPGAGT</sequence>
<dbReference type="AlphaFoldDB" id="A0A4S3ML20"/>
<dbReference type="GO" id="GO:0016787">
    <property type="term" value="F:hydrolase activity"/>
    <property type="evidence" value="ECO:0007669"/>
    <property type="project" value="UniProtKB-KW"/>
</dbReference>
<organism evidence="2 3">
    <name type="scientific">Aliigemmobacter aestuarii</name>
    <dbReference type="NCBI Taxonomy" id="1445661"/>
    <lineage>
        <taxon>Bacteria</taxon>
        <taxon>Pseudomonadati</taxon>
        <taxon>Pseudomonadota</taxon>
        <taxon>Alphaproteobacteria</taxon>
        <taxon>Rhodobacterales</taxon>
        <taxon>Paracoccaceae</taxon>
        <taxon>Aliigemmobacter</taxon>
    </lineage>
</organism>
<dbReference type="OrthoDB" id="9785345at2"/>
<name>A0A4S3ML20_9RHOB</name>
<evidence type="ECO:0000313" key="2">
    <source>
        <dbReference type="EMBL" id="THD82473.1"/>
    </source>
</evidence>
<protein>
    <submittedName>
        <fullName evidence="2">Cell wall hydrolase</fullName>
    </submittedName>
</protein>
<evidence type="ECO:0000313" key="3">
    <source>
        <dbReference type="Proteomes" id="UP000309450"/>
    </source>
</evidence>